<evidence type="ECO:0000313" key="1">
    <source>
        <dbReference type="EMBL" id="ERN51024.1"/>
    </source>
</evidence>
<accession>U6SH21</accession>
<evidence type="ECO:0000313" key="2">
    <source>
        <dbReference type="Proteomes" id="UP000017170"/>
    </source>
</evidence>
<reference evidence="1 2" key="1">
    <citation type="journal article" date="2013" name="Genome Announc.">
        <title>Genome Sequence of the Extreme Obligate Alkaliphile Bacillus marmarensis Strain DSM 21297.</title>
        <authorList>
            <person name="Wernick D.G."/>
            <person name="Choi K.Y."/>
            <person name="Tat C.A."/>
            <person name="Lafontaine Rivera J.G."/>
            <person name="Liao J.C."/>
        </authorList>
    </citation>
    <scope>NUCLEOTIDE SEQUENCE [LARGE SCALE GENOMIC DNA]</scope>
    <source>
        <strain evidence="1 2">DSM 21297</strain>
    </source>
</reference>
<dbReference type="RefSeq" id="WP_022630029.1">
    <property type="nucleotide sequence ID" value="NZ_ATAE01000093.1"/>
</dbReference>
<organism evidence="1 2">
    <name type="scientific">Alkalihalophilus marmarensis DSM 21297</name>
    <dbReference type="NCBI Taxonomy" id="1188261"/>
    <lineage>
        <taxon>Bacteria</taxon>
        <taxon>Bacillati</taxon>
        <taxon>Bacillota</taxon>
        <taxon>Bacilli</taxon>
        <taxon>Bacillales</taxon>
        <taxon>Bacillaceae</taxon>
        <taxon>Alkalihalophilus</taxon>
    </lineage>
</organism>
<keyword evidence="2" id="KW-1185">Reference proteome</keyword>
<proteinExistence type="predicted"/>
<name>U6SH21_9BACI</name>
<comment type="caution">
    <text evidence="1">The sequence shown here is derived from an EMBL/GenBank/DDBJ whole genome shotgun (WGS) entry which is preliminary data.</text>
</comment>
<sequence>MFRFRGSLRQRLFIAPDEQLFASVESGIVPALLFIALVDGRGDLLGLAHKWSFAVYAY</sequence>
<protein>
    <submittedName>
        <fullName evidence="1">Uncharacterized protein</fullName>
    </submittedName>
</protein>
<dbReference type="PATRIC" id="fig|1188261.3.peg.4057"/>
<gene>
    <name evidence="1" type="ORF">A33I_21040</name>
</gene>
<dbReference type="AlphaFoldDB" id="U6SH21"/>
<dbReference type="Proteomes" id="UP000017170">
    <property type="component" value="Unassembled WGS sequence"/>
</dbReference>
<dbReference type="EMBL" id="ATAE01000093">
    <property type="protein sequence ID" value="ERN51024.1"/>
    <property type="molecule type" value="Genomic_DNA"/>
</dbReference>